<comment type="domain">
    <text evidence="4">Contains a large N-terminal NADP-binding domain, and a smaller C-terminal substrate-binding domain.</text>
</comment>
<evidence type="ECO:0000313" key="7">
    <source>
        <dbReference type="Proteomes" id="UP000192872"/>
    </source>
</evidence>
<keyword evidence="1 4" id="KW-0521">NADP</keyword>
<feature type="binding site" evidence="4">
    <location>
        <position position="169"/>
    </location>
    <ligand>
        <name>NADP(+)</name>
        <dbReference type="ChEBI" id="CHEBI:58349"/>
    </ligand>
</feature>
<dbReference type="NCBIfam" id="TIGR02197">
    <property type="entry name" value="heptose_epim"/>
    <property type="match status" value="1"/>
</dbReference>
<keyword evidence="3 4" id="KW-0119">Carbohydrate metabolism</keyword>
<dbReference type="EC" id="5.1.3.20" evidence="4"/>
<feature type="binding site" evidence="4">
    <location>
        <position position="177"/>
    </location>
    <ligand>
        <name>NADP(+)</name>
        <dbReference type="ChEBI" id="CHEBI:58349"/>
    </ligand>
</feature>
<dbReference type="PANTHER" id="PTHR43103:SF3">
    <property type="entry name" value="ADP-L-GLYCERO-D-MANNO-HEPTOSE-6-EPIMERASE"/>
    <property type="match status" value="1"/>
</dbReference>
<dbReference type="Gene3D" id="3.40.50.720">
    <property type="entry name" value="NAD(P)-binding Rossmann-like Domain"/>
    <property type="match status" value="1"/>
</dbReference>
<evidence type="ECO:0000256" key="1">
    <source>
        <dbReference type="ARBA" id="ARBA00022857"/>
    </source>
</evidence>
<feature type="binding site" evidence="4">
    <location>
        <position position="277"/>
    </location>
    <ligand>
        <name>substrate</name>
    </ligand>
</feature>
<dbReference type="InterPro" id="IPR011912">
    <property type="entry name" value="Heptose_epim"/>
</dbReference>
<dbReference type="RefSeq" id="WP_376802015.1">
    <property type="nucleotide sequence ID" value="NZ_DBNB01000034.1"/>
</dbReference>
<evidence type="ECO:0000256" key="3">
    <source>
        <dbReference type="ARBA" id="ARBA00023277"/>
    </source>
</evidence>
<feature type="binding site" evidence="4">
    <location>
        <begin position="75"/>
        <end position="79"/>
    </location>
    <ligand>
        <name>NADP(+)</name>
        <dbReference type="ChEBI" id="CHEBI:58349"/>
    </ligand>
</feature>
<feature type="domain" description="NAD-dependent epimerase/dehydratase" evidence="5">
    <location>
        <begin position="2"/>
        <end position="241"/>
    </location>
</feature>
<feature type="active site" description="Proton acceptor" evidence="4">
    <location>
        <position position="139"/>
    </location>
</feature>
<comment type="cofactor">
    <cofactor evidence="4">
        <name>NADP(+)</name>
        <dbReference type="ChEBI" id="CHEBI:58349"/>
    </cofactor>
    <text evidence="4">Binds 1 NADP(+) per subunit.</text>
</comment>
<feature type="active site" description="Proton acceptor" evidence="4">
    <location>
        <position position="177"/>
    </location>
</feature>
<dbReference type="GO" id="GO:0050661">
    <property type="term" value="F:NADP binding"/>
    <property type="evidence" value="ECO:0007669"/>
    <property type="project" value="InterPro"/>
</dbReference>
<comment type="pathway">
    <text evidence="4">Nucleotide-sugar biosynthesis; ADP-L-glycero-beta-D-manno-heptose biosynthesis; ADP-L-glycero-beta-D-manno-heptose from D-glycero-beta-D-manno-heptose 7-phosphate: step 4/4.</text>
</comment>
<dbReference type="Pfam" id="PF01370">
    <property type="entry name" value="Epimerase"/>
    <property type="match status" value="1"/>
</dbReference>
<feature type="binding site" evidence="4">
    <location>
        <position position="186"/>
    </location>
    <ligand>
        <name>substrate</name>
    </ligand>
</feature>
<proteinExistence type="inferred from homology"/>
<comment type="catalytic activity">
    <reaction evidence="4">
        <text>ADP-D-glycero-beta-D-manno-heptose = ADP-L-glycero-beta-D-manno-heptose</text>
        <dbReference type="Rhea" id="RHEA:17577"/>
        <dbReference type="ChEBI" id="CHEBI:59967"/>
        <dbReference type="ChEBI" id="CHEBI:61506"/>
        <dbReference type="EC" id="5.1.3.20"/>
    </reaction>
</comment>
<organism evidence="6 7">
    <name type="scientific">Candidatus Raskinella chloraquaticus</name>
    <dbReference type="NCBI Taxonomy" id="1951219"/>
    <lineage>
        <taxon>Bacteria</taxon>
        <taxon>Pseudomonadati</taxon>
        <taxon>Pseudomonadota</taxon>
        <taxon>Alphaproteobacteria</taxon>
        <taxon>Hyphomicrobiales</taxon>
        <taxon>Phreatobacteraceae</taxon>
        <taxon>Candidatus Raskinella</taxon>
    </lineage>
</organism>
<evidence type="ECO:0000256" key="2">
    <source>
        <dbReference type="ARBA" id="ARBA00023235"/>
    </source>
</evidence>
<feature type="binding site" evidence="4">
    <location>
        <begin position="31"/>
        <end position="32"/>
    </location>
    <ligand>
        <name>NADP(+)</name>
        <dbReference type="ChEBI" id="CHEBI:58349"/>
    </ligand>
</feature>
<feature type="binding site" evidence="4">
    <location>
        <position position="168"/>
    </location>
    <ligand>
        <name>substrate</name>
    </ligand>
</feature>
<comment type="subunit">
    <text evidence="4">Homopentamer.</text>
</comment>
<dbReference type="HAMAP" id="MF_01601">
    <property type="entry name" value="Heptose_epimerase"/>
    <property type="match status" value="1"/>
</dbReference>
<keyword evidence="2 4" id="KW-0413">Isomerase</keyword>
<gene>
    <name evidence="4" type="primary">hldD</name>
    <name evidence="6" type="ORF">A4S15_10695</name>
</gene>
<dbReference type="Proteomes" id="UP000192872">
    <property type="component" value="Unassembled WGS sequence"/>
</dbReference>
<comment type="caution">
    <text evidence="4">Lacks conserved residue(s) required for the propagation of feature annotation.</text>
</comment>
<dbReference type="GO" id="GO:0097171">
    <property type="term" value="P:ADP-L-glycero-beta-D-manno-heptose biosynthetic process"/>
    <property type="evidence" value="ECO:0007669"/>
    <property type="project" value="UniProtKB-UniPathway"/>
</dbReference>
<feature type="binding site" evidence="4">
    <location>
        <position position="213"/>
    </location>
    <ligand>
        <name>substrate</name>
    </ligand>
</feature>
<dbReference type="GO" id="GO:0008712">
    <property type="term" value="F:ADP-glyceromanno-heptose 6-epimerase activity"/>
    <property type="evidence" value="ECO:0007669"/>
    <property type="project" value="UniProtKB-UniRule"/>
</dbReference>
<dbReference type="CDD" id="cd05248">
    <property type="entry name" value="ADP_GME_SDR_e"/>
    <property type="match status" value="1"/>
</dbReference>
<feature type="binding site" evidence="4">
    <location>
        <position position="38"/>
    </location>
    <ligand>
        <name>NADP(+)</name>
        <dbReference type="ChEBI" id="CHEBI:58349"/>
    </ligand>
</feature>
<dbReference type="UniPathway" id="UPA00356">
    <property type="reaction ID" value="UER00440"/>
</dbReference>
<feature type="binding site" evidence="4">
    <location>
        <position position="179"/>
    </location>
    <ligand>
        <name>substrate</name>
    </ligand>
</feature>
<comment type="similarity">
    <text evidence="4">Belongs to the NAD(P)-dependent epimerase/dehydratase family. HldD subfamily.</text>
</comment>
<evidence type="ECO:0000259" key="5">
    <source>
        <dbReference type="Pfam" id="PF01370"/>
    </source>
</evidence>
<protein>
    <recommendedName>
        <fullName evidence="4">ADP-L-glycero-D-manno-heptose-6-epimerase</fullName>
        <ecNumber evidence="4">5.1.3.20</ecNumber>
    </recommendedName>
    <alternativeName>
        <fullName evidence="4">ADP-L-glycero-beta-D-manno-heptose-6-epimerase</fullName>
        <shortName evidence="4">ADP-glyceromanno-heptose 6-epimerase</shortName>
        <shortName evidence="4">ADP-hep 6-epimerase</shortName>
        <shortName evidence="4">AGME</shortName>
    </alternativeName>
</protein>
<sequence length="315" mass="34738">MIIVTGGAGFIGSNLVAALNARGRRDILVVDDLSDGRKCLNLARLQVADVMDKDTFRHMLVNGASFGPVDAVFHQGACASTTLWDGKAMMAANYDYSKDVMAWCAARKIRFIYASSAAVYGRRTAFTEDEGAEGPINPYGYSKWQFDQYVRAHPDHLPPQTVGLRYFNVYGPGETHKDNMASVAFHLDRQLREGGEARLFKGSHGYGDGEQLRDFIYVGDVAAVNLWFLDHPDVSGIFNVGTGKAESFNQVARAVLAWHGATKLSYIPFPPALEAAYQPFTQADLTRLRQAGCDIAFKDVALGVRIYLDRMAQEH</sequence>
<feature type="binding site" evidence="4">
    <location>
        <position position="53"/>
    </location>
    <ligand>
        <name>NADP(+)</name>
        <dbReference type="ChEBI" id="CHEBI:58349"/>
    </ligand>
</feature>
<comment type="function">
    <text evidence="4">Catalyzes the interconversion between ADP-D-glycero-beta-D-manno-heptose and ADP-L-glycero-beta-D-manno-heptose via an epimerization at carbon 6 of the heptose.</text>
</comment>
<dbReference type="GO" id="GO:0005975">
    <property type="term" value="P:carbohydrate metabolic process"/>
    <property type="evidence" value="ECO:0007669"/>
    <property type="project" value="UniProtKB-UniRule"/>
</dbReference>
<feature type="binding site" evidence="4">
    <location>
        <position position="143"/>
    </location>
    <ligand>
        <name>NADP(+)</name>
        <dbReference type="ChEBI" id="CHEBI:58349"/>
    </ligand>
</feature>
<dbReference type="SUPFAM" id="SSF51735">
    <property type="entry name" value="NAD(P)-binding Rossmann-fold domains"/>
    <property type="match status" value="1"/>
</dbReference>
<name>A0A1W9HW64_9HYPH</name>
<evidence type="ECO:0000313" key="6">
    <source>
        <dbReference type="EMBL" id="OQW51680.1"/>
    </source>
</evidence>
<accession>A0A1W9HW64</accession>
<feature type="binding site" evidence="4">
    <location>
        <begin position="200"/>
        <end position="203"/>
    </location>
    <ligand>
        <name>substrate</name>
    </ligand>
</feature>
<feature type="binding site" evidence="4">
    <location>
        <begin position="10"/>
        <end position="11"/>
    </location>
    <ligand>
        <name>NADP(+)</name>
        <dbReference type="ChEBI" id="CHEBI:58349"/>
    </ligand>
</feature>
<evidence type="ECO:0000256" key="4">
    <source>
        <dbReference type="HAMAP-Rule" id="MF_01601"/>
    </source>
</evidence>
<dbReference type="InterPro" id="IPR036291">
    <property type="entry name" value="NAD(P)-bd_dom_sf"/>
</dbReference>
<dbReference type="InterPro" id="IPR001509">
    <property type="entry name" value="Epimerase_deHydtase"/>
</dbReference>
<reference evidence="6 7" key="1">
    <citation type="journal article" date="2017" name="Water Res.">
        <title>Comammox in drinking water systems.</title>
        <authorList>
            <person name="Wang Y."/>
            <person name="Ma L."/>
            <person name="Mao Y."/>
            <person name="Jiang X."/>
            <person name="Xia Y."/>
            <person name="Yu K."/>
            <person name="Li B."/>
            <person name="Zhang T."/>
        </authorList>
    </citation>
    <scope>NUCLEOTIDE SEQUENCE [LARGE SCALE GENOMIC DNA]</scope>
    <source>
        <strain evidence="6">SG_bin8</strain>
    </source>
</reference>
<dbReference type="STRING" id="1827387.A4S15_10695"/>
<dbReference type="EMBL" id="LWDL01000018">
    <property type="protein sequence ID" value="OQW51680.1"/>
    <property type="molecule type" value="Genomic_DNA"/>
</dbReference>
<dbReference type="AlphaFoldDB" id="A0A1W9HW64"/>
<dbReference type="Gene3D" id="3.90.25.10">
    <property type="entry name" value="UDP-galactose 4-epimerase, domain 1"/>
    <property type="match status" value="1"/>
</dbReference>
<comment type="caution">
    <text evidence="6">The sequence shown here is derived from an EMBL/GenBank/DDBJ whole genome shotgun (WGS) entry which is preliminary data.</text>
</comment>
<dbReference type="PANTHER" id="PTHR43103">
    <property type="entry name" value="NUCLEOSIDE-DIPHOSPHATE-SUGAR EPIMERASE"/>
    <property type="match status" value="1"/>
</dbReference>